<proteinExistence type="predicted"/>
<dbReference type="PANTHER" id="PTHR35908:SF1">
    <property type="entry name" value="CONSERVED PROTEIN"/>
    <property type="match status" value="1"/>
</dbReference>
<dbReference type="EMBL" id="BONZ01000017">
    <property type="protein sequence ID" value="GIH13798.1"/>
    <property type="molecule type" value="Genomic_DNA"/>
</dbReference>
<protein>
    <recommendedName>
        <fullName evidence="2">Glyoxalase-like domain-containing protein</fullName>
    </recommendedName>
</protein>
<name>A0A8J3VPY6_9ACTN</name>
<sequence length="157" mass="16819">MTASVRNITFDCADPWALSGFWQEVTGYPRHPEDAPGDDEISLVAPDGAGPGLLFIRVPEGKSVKNRLHLDLQPGTGRDQETDRLIALGATVFEDHRLPDGRGWVTLADPEGNEFCVERSAAERAATAPPTPQRAAAPEAAQQSVALEEPAAEPPMP</sequence>
<gene>
    <name evidence="3" type="ORF">Raf01_19700</name>
</gene>
<dbReference type="InterPro" id="IPR029068">
    <property type="entry name" value="Glyas_Bleomycin-R_OHBP_Dase"/>
</dbReference>
<keyword evidence="4" id="KW-1185">Reference proteome</keyword>
<evidence type="ECO:0000313" key="3">
    <source>
        <dbReference type="EMBL" id="GIH13798.1"/>
    </source>
</evidence>
<organism evidence="3 4">
    <name type="scientific">Rugosimonospora africana</name>
    <dbReference type="NCBI Taxonomy" id="556532"/>
    <lineage>
        <taxon>Bacteria</taxon>
        <taxon>Bacillati</taxon>
        <taxon>Actinomycetota</taxon>
        <taxon>Actinomycetes</taxon>
        <taxon>Micromonosporales</taxon>
        <taxon>Micromonosporaceae</taxon>
        <taxon>Rugosimonospora</taxon>
    </lineage>
</organism>
<feature type="domain" description="Glyoxalase-like" evidence="2">
    <location>
        <begin position="8"/>
        <end position="117"/>
    </location>
</feature>
<accession>A0A8J3VPY6</accession>
<dbReference type="AlphaFoldDB" id="A0A8J3VPY6"/>
<dbReference type="PANTHER" id="PTHR35908">
    <property type="entry name" value="HYPOTHETICAL FUSION PROTEIN"/>
    <property type="match status" value="1"/>
</dbReference>
<feature type="compositionally biased region" description="Low complexity" evidence="1">
    <location>
        <begin position="123"/>
        <end position="149"/>
    </location>
</feature>
<dbReference type="InterPro" id="IPR041581">
    <property type="entry name" value="Glyoxalase_6"/>
</dbReference>
<evidence type="ECO:0000313" key="4">
    <source>
        <dbReference type="Proteomes" id="UP000642748"/>
    </source>
</evidence>
<evidence type="ECO:0000259" key="2">
    <source>
        <dbReference type="Pfam" id="PF18029"/>
    </source>
</evidence>
<dbReference type="RefSeq" id="WP_203917481.1">
    <property type="nucleotide sequence ID" value="NZ_BONZ01000017.1"/>
</dbReference>
<evidence type="ECO:0000256" key="1">
    <source>
        <dbReference type="SAM" id="MobiDB-lite"/>
    </source>
</evidence>
<dbReference type="Pfam" id="PF18029">
    <property type="entry name" value="Glyoxalase_6"/>
    <property type="match status" value="1"/>
</dbReference>
<feature type="region of interest" description="Disordered" evidence="1">
    <location>
        <begin position="119"/>
        <end position="157"/>
    </location>
</feature>
<reference evidence="3" key="1">
    <citation type="submission" date="2021-01" db="EMBL/GenBank/DDBJ databases">
        <title>Whole genome shotgun sequence of Rugosimonospora africana NBRC 104875.</title>
        <authorList>
            <person name="Komaki H."/>
            <person name="Tamura T."/>
        </authorList>
    </citation>
    <scope>NUCLEOTIDE SEQUENCE</scope>
    <source>
        <strain evidence="3">NBRC 104875</strain>
    </source>
</reference>
<dbReference type="Gene3D" id="3.10.180.10">
    <property type="entry name" value="2,3-Dihydroxybiphenyl 1,2-Dioxygenase, domain 1"/>
    <property type="match status" value="1"/>
</dbReference>
<dbReference type="SUPFAM" id="SSF54593">
    <property type="entry name" value="Glyoxalase/Bleomycin resistance protein/Dihydroxybiphenyl dioxygenase"/>
    <property type="match status" value="1"/>
</dbReference>
<dbReference type="Proteomes" id="UP000642748">
    <property type="component" value="Unassembled WGS sequence"/>
</dbReference>
<comment type="caution">
    <text evidence="3">The sequence shown here is derived from an EMBL/GenBank/DDBJ whole genome shotgun (WGS) entry which is preliminary data.</text>
</comment>